<evidence type="ECO:0000313" key="2">
    <source>
        <dbReference type="EMBL" id="GGR04515.1"/>
    </source>
</evidence>
<evidence type="ECO:0008006" key="4">
    <source>
        <dbReference type="Google" id="ProtNLM"/>
    </source>
</evidence>
<dbReference type="SUPFAM" id="SSF81901">
    <property type="entry name" value="HCP-like"/>
    <property type="match status" value="1"/>
</dbReference>
<protein>
    <recommendedName>
        <fullName evidence="4">Tetratricopeptide repeat protein</fullName>
    </recommendedName>
</protein>
<reference evidence="2" key="2">
    <citation type="submission" date="2020-09" db="EMBL/GenBank/DDBJ databases">
        <authorList>
            <person name="Sun Q."/>
            <person name="Ohkuma M."/>
        </authorList>
    </citation>
    <scope>NUCLEOTIDE SEQUENCE</scope>
    <source>
        <strain evidence="2">JCM 4346</strain>
    </source>
</reference>
<feature type="region of interest" description="Disordered" evidence="1">
    <location>
        <begin position="1"/>
        <end position="20"/>
    </location>
</feature>
<organism evidence="2 3">
    <name type="scientific">Streptomyces aurantiogriseus</name>
    <dbReference type="NCBI Taxonomy" id="66870"/>
    <lineage>
        <taxon>Bacteria</taxon>
        <taxon>Bacillati</taxon>
        <taxon>Actinomycetota</taxon>
        <taxon>Actinomycetes</taxon>
        <taxon>Kitasatosporales</taxon>
        <taxon>Streptomycetaceae</taxon>
        <taxon>Streptomyces</taxon>
    </lineage>
</organism>
<keyword evidence="3" id="KW-1185">Reference proteome</keyword>
<name>A0A918C3W9_9ACTN</name>
<dbReference type="RefSeq" id="WP_189934532.1">
    <property type="nucleotide sequence ID" value="NZ_BMSX01000004.1"/>
</dbReference>
<evidence type="ECO:0000313" key="3">
    <source>
        <dbReference type="Proteomes" id="UP000658320"/>
    </source>
</evidence>
<dbReference type="Gene3D" id="1.25.40.10">
    <property type="entry name" value="Tetratricopeptide repeat domain"/>
    <property type="match status" value="1"/>
</dbReference>
<sequence>MCGAPLREPEAESIPVPVAPAPAHDHVDVPVVPAEAAAAATRDHVDFSHGTFHAAVIGAQYNYASAPTPVTPADTWPQLRAVRRLTLGVRPVRRFGDEPTLPPYVRRDADDVLDRIVEERLRTGGLVVVTGEPLSGKSRTAWAALRRVGGGVRTRVHNAQPGTDLRGLPTALRGRDRSGNHVVWLDDLEGHLGEQGLTAGLLAQCVHEGVLVLATMRDAAYDDRRFGDGPTARVLSGASTVQLTCHWSEAERARLAEAADPRLVDARRHRGTLGVTQFLAVGPELWEEWLRAGRSLARKRGHELVRAAVDLARCGVTAAVPLEALTTLTGPWLDEALEWAVRPRLGAVGLLVRGEGTGTWRASGPLVADALRSPDLSPLKHDQWVRATEEAQKHSPDDLDDVVRAGRAALRALGEAGDGNAMNTLGILASLAGDHTDARFWYERLADQNRIWGTFLFARYLAGRGEHAEAIRYYEAAAGAGNPVAVHDIGPFLLTRAEHWLAQAAEAGSKPAATQLTALRKALADIPATVKE</sequence>
<dbReference type="EMBL" id="BMSX01000004">
    <property type="protein sequence ID" value="GGR04515.1"/>
    <property type="molecule type" value="Genomic_DNA"/>
</dbReference>
<evidence type="ECO:0000256" key="1">
    <source>
        <dbReference type="SAM" id="MobiDB-lite"/>
    </source>
</evidence>
<reference evidence="2" key="1">
    <citation type="journal article" date="2014" name="Int. J. Syst. Evol. Microbiol.">
        <title>Complete genome sequence of Corynebacterium casei LMG S-19264T (=DSM 44701T), isolated from a smear-ripened cheese.</title>
        <authorList>
            <consortium name="US DOE Joint Genome Institute (JGI-PGF)"/>
            <person name="Walter F."/>
            <person name="Albersmeier A."/>
            <person name="Kalinowski J."/>
            <person name="Ruckert C."/>
        </authorList>
    </citation>
    <scope>NUCLEOTIDE SEQUENCE</scope>
    <source>
        <strain evidence="2">JCM 4346</strain>
    </source>
</reference>
<dbReference type="Proteomes" id="UP000658320">
    <property type="component" value="Unassembled WGS sequence"/>
</dbReference>
<proteinExistence type="predicted"/>
<comment type="caution">
    <text evidence="2">The sequence shown here is derived from an EMBL/GenBank/DDBJ whole genome shotgun (WGS) entry which is preliminary data.</text>
</comment>
<dbReference type="InterPro" id="IPR011990">
    <property type="entry name" value="TPR-like_helical_dom_sf"/>
</dbReference>
<dbReference type="AlphaFoldDB" id="A0A918C3W9"/>
<gene>
    <name evidence="2" type="ORF">GCM10010251_20110</name>
</gene>
<accession>A0A918C3W9</accession>